<dbReference type="eggNOG" id="COG3941">
    <property type="taxonomic scope" value="Bacteria"/>
</dbReference>
<dbReference type="HOGENOM" id="CLU_003118_0_0_6"/>
<name>N8VJ96_9GAMM</name>
<dbReference type="eggNOG" id="COG0741">
    <property type="taxonomic scope" value="Bacteria"/>
</dbReference>
<feature type="region of interest" description="Disordered" evidence="3">
    <location>
        <begin position="1254"/>
        <end position="1276"/>
    </location>
</feature>
<organism evidence="6 7">
    <name type="scientific">Acinetobacter variabilis</name>
    <dbReference type="NCBI Taxonomy" id="70346"/>
    <lineage>
        <taxon>Bacteria</taxon>
        <taxon>Pseudomonadati</taxon>
        <taxon>Pseudomonadota</taxon>
        <taxon>Gammaproteobacteria</taxon>
        <taxon>Moraxellales</taxon>
        <taxon>Moraxellaceae</taxon>
        <taxon>Acinetobacter</taxon>
    </lineage>
</organism>
<evidence type="ECO:0000313" key="7">
    <source>
        <dbReference type="Proteomes" id="UP000013070"/>
    </source>
</evidence>
<accession>N8VJ96</accession>
<proteinExistence type="inferred from homology"/>
<evidence type="ECO:0000313" key="6">
    <source>
        <dbReference type="EMBL" id="ENU99610.1"/>
    </source>
</evidence>
<reference evidence="6 7" key="1">
    <citation type="submission" date="2013-02" db="EMBL/GenBank/DDBJ databases">
        <title>The Genome Sequence of Acinetobacter sp. NIPH 899.</title>
        <authorList>
            <consortium name="The Broad Institute Genome Sequencing Platform"/>
            <consortium name="The Broad Institute Genome Sequencing Center for Infectious Disease"/>
            <person name="Cerqueira G."/>
            <person name="Feldgarden M."/>
            <person name="Courvalin P."/>
            <person name="Perichon B."/>
            <person name="Grillot-Courvalin C."/>
            <person name="Clermont D."/>
            <person name="Rocha E."/>
            <person name="Yoon E.-J."/>
            <person name="Nemec A."/>
            <person name="Walker B."/>
            <person name="Young S.K."/>
            <person name="Zeng Q."/>
            <person name="Gargeya S."/>
            <person name="Fitzgerald M."/>
            <person name="Haas B."/>
            <person name="Abouelleil A."/>
            <person name="Alvarado L."/>
            <person name="Arachchi H.M."/>
            <person name="Berlin A.M."/>
            <person name="Chapman S.B."/>
            <person name="Dewar J."/>
            <person name="Goldberg J."/>
            <person name="Griggs A."/>
            <person name="Gujja S."/>
            <person name="Hansen M."/>
            <person name="Howarth C."/>
            <person name="Imamovic A."/>
            <person name="Larimer J."/>
            <person name="McCowan C."/>
            <person name="Murphy C."/>
            <person name="Neiman D."/>
            <person name="Pearson M."/>
            <person name="Priest M."/>
            <person name="Roberts A."/>
            <person name="Saif S."/>
            <person name="Shea T."/>
            <person name="Sisk P."/>
            <person name="Sykes S."/>
            <person name="Wortman J."/>
            <person name="Nusbaum C."/>
            <person name="Birren B."/>
        </authorList>
    </citation>
    <scope>NUCLEOTIDE SEQUENCE [LARGE SCALE GENOMIC DNA]</scope>
    <source>
        <strain evidence="6 7">NIPH 899</strain>
    </source>
</reference>
<dbReference type="AlphaFoldDB" id="N8VJ96"/>
<dbReference type="InterPro" id="IPR013491">
    <property type="entry name" value="Tape_meas_N"/>
</dbReference>
<dbReference type="RefSeq" id="WP_004782325.1">
    <property type="nucleotide sequence ID" value="NZ_KB849403.1"/>
</dbReference>
<feature type="coiled-coil region" evidence="2">
    <location>
        <begin position="1010"/>
        <end position="1044"/>
    </location>
</feature>
<dbReference type="PANTHER" id="PTHR37423">
    <property type="entry name" value="SOLUBLE LYTIC MUREIN TRANSGLYCOSYLASE-RELATED"/>
    <property type="match status" value="1"/>
</dbReference>
<dbReference type="Pfam" id="PF01464">
    <property type="entry name" value="SLT"/>
    <property type="match status" value="1"/>
</dbReference>
<evidence type="ECO:0000259" key="4">
    <source>
        <dbReference type="Pfam" id="PF01464"/>
    </source>
</evidence>
<comment type="similarity">
    <text evidence="1">Belongs to the transglycosylase Slt family.</text>
</comment>
<evidence type="ECO:0000256" key="3">
    <source>
        <dbReference type="SAM" id="MobiDB-lite"/>
    </source>
</evidence>
<feature type="coiled-coil region" evidence="2">
    <location>
        <begin position="437"/>
        <end position="483"/>
    </location>
</feature>
<feature type="domain" description="Tape measure protein N-terminal" evidence="5">
    <location>
        <begin position="72"/>
        <end position="240"/>
    </location>
</feature>
<dbReference type="eggNOG" id="COG1196">
    <property type="taxonomic scope" value="Bacteria"/>
</dbReference>
<dbReference type="PATRIC" id="fig|1217710.3.peg.1294"/>
<comment type="caution">
    <text evidence="6">The sequence shown here is derived from an EMBL/GenBank/DDBJ whole genome shotgun (WGS) entry which is preliminary data.</text>
</comment>
<dbReference type="InterPro" id="IPR023346">
    <property type="entry name" value="Lysozyme-like_dom_sf"/>
</dbReference>
<dbReference type="EMBL" id="APPE01000046">
    <property type="protein sequence ID" value="ENU99610.1"/>
    <property type="molecule type" value="Genomic_DNA"/>
</dbReference>
<dbReference type="CDD" id="cd00254">
    <property type="entry name" value="LT-like"/>
    <property type="match status" value="1"/>
</dbReference>
<dbReference type="Proteomes" id="UP000013070">
    <property type="component" value="Unassembled WGS sequence"/>
</dbReference>
<evidence type="ECO:0000256" key="2">
    <source>
        <dbReference type="SAM" id="Coils"/>
    </source>
</evidence>
<sequence>MASKLGTLTLDLVARIGQFVEPMKNAERQTKTSAGNMQRDFEEADKGISMSAKNIGLSLAGVAASYVSLDRLINTQRTFDRLNAGLITATGSAEGAAAAFDSLQKFAKETPYGLEQSVGAFIKLTNLGLKPSEAALTSYGNTAAAMGKDLDQMIEAVADATTGEFERLKEFGIKASQENGKVSLTFKGQTTTIRNNAKEIEKYLLDLGNVDFAGAMENRMKTLDGSIANLEDTIDGLFLKVSQSGIGDAIKAGVDGASESLETLGDNLDTVGDIALVVGAIFAGRYSASMLGSIRNTIAASVEQKQALVAEQAESAKLLGIQAQRARQNVALALTEVNLARADFNNATTAAARAAATQRLTAANIALAISEKQASMATTAYTAATGAATVATSRLAAAKALLLGLTGGWVGLGITVASVAAGYLMMRDGADESTKSLRENNESVDEAVKKYKELDEVKRRAQLVSEKNTLQDLAKEYDEVNSKLITATYSFSRHNDMTSEQSKQVNALIAEYKKTGDIDQFSGKINALNFINQTGKDRFNTLAGSVKTAGNEFKNQKSFVDQMAPAVKGVGDQAKQTAGEVAGLSAEIQKLLNLNTEGASKSNYLNELVKRNIDPKLAEMMYEARKASNIAGTSERLNAKVLNSVLDRWKADQGLNKTLEERAKIEEKNKKLVEAQGNAMKVNALVASNAAKANYAALESAKGLPKGLLSAVNMTESPNSNTARSSAGARGAFQFMPKTAERFNVDVNSVNSSAKGAAEYLDKLLKMFEGNLENALRAYNWGEGNMQNYLKYGSGMKNGQKGYFADRPMPRETREYSGKVMGYMGGSSGVSFTEGYSFDDWLKEQEQFAIEREKREKEMAETRKAIQVSYYNEWQNLEYDNQERIKEIEKAFATDPTERDRLLGLQQKAYEDDVANWIKAQDERVKAENEANQQIILARQNAFAMMNGPLGDMVQTGVEASARASMNPEEYQRWQMNNEQQDGYSQLGDDLYSARSGIENNEFLSETERYQQLNDAYRVYLDSKKALTEEYAQQEAEYAQYQHDNQLSMYGSLLSQAGTVWGSMTQMVKDAAGEGSAAYKAMFLAQQAIAIGQAIINTELGATAALKVDPTGFMSMMTRGIGYASVGLIAGQTIAGFANGGYTGHGGKYDPAGIVHRGEGVLTQEEIRALGGPAGFEALRHSIKNGFADGGLALGSPADFSVKMPKLSGISSQGPQVNVVVENYTSGQVQTKVDEDGRIRVIIREEIDNYIPGQMSNPSSKVHKAVVRNTTASTKR</sequence>
<keyword evidence="7" id="KW-1185">Reference proteome</keyword>
<dbReference type="SUPFAM" id="SSF53955">
    <property type="entry name" value="Lysozyme-like"/>
    <property type="match status" value="1"/>
</dbReference>
<dbReference type="PANTHER" id="PTHR37423:SF2">
    <property type="entry name" value="MEMBRANE-BOUND LYTIC MUREIN TRANSGLYCOSYLASE C"/>
    <property type="match status" value="1"/>
</dbReference>
<gene>
    <name evidence="6" type="ORF">F969_01368</name>
</gene>
<keyword evidence="2" id="KW-0175">Coiled coil</keyword>
<protein>
    <submittedName>
        <fullName evidence="6">Uncharacterized protein</fullName>
    </submittedName>
</protein>
<dbReference type="InterPro" id="IPR008258">
    <property type="entry name" value="Transglycosylase_SLT_dom_1"/>
</dbReference>
<dbReference type="Pfam" id="PF20155">
    <property type="entry name" value="TMP_3"/>
    <property type="match status" value="1"/>
</dbReference>
<feature type="domain" description="Transglycosylase SLT" evidence="4">
    <location>
        <begin position="699"/>
        <end position="792"/>
    </location>
</feature>
<evidence type="ECO:0000256" key="1">
    <source>
        <dbReference type="ARBA" id="ARBA00007734"/>
    </source>
</evidence>
<dbReference type="Gene3D" id="1.10.530.10">
    <property type="match status" value="1"/>
</dbReference>
<evidence type="ECO:0000259" key="5">
    <source>
        <dbReference type="Pfam" id="PF20155"/>
    </source>
</evidence>